<dbReference type="InterPro" id="IPR036704">
    <property type="entry name" value="RraA/RraA-like_sf"/>
</dbReference>
<keyword evidence="5" id="KW-0479">Metal-binding</keyword>
<feature type="binding site" evidence="5">
    <location>
        <position position="126"/>
    </location>
    <ligand>
        <name>Mg(2+)</name>
        <dbReference type="ChEBI" id="CHEBI:18420"/>
    </ligand>
</feature>
<proteinExistence type="predicted"/>
<dbReference type="PANTHER" id="PTHR33254">
    <property type="entry name" value="4-HYDROXY-4-METHYL-2-OXOGLUTARATE ALDOLASE 3-RELATED"/>
    <property type="match status" value="1"/>
</dbReference>
<dbReference type="InterPro" id="IPR005493">
    <property type="entry name" value="RraA/RraA-like"/>
</dbReference>
<evidence type="ECO:0000256" key="2">
    <source>
        <dbReference type="ARBA" id="ARBA00016549"/>
    </source>
</evidence>
<evidence type="ECO:0000313" key="7">
    <source>
        <dbReference type="Proteomes" id="UP000249590"/>
    </source>
</evidence>
<name>A0A8B2P210_9HYPH</name>
<dbReference type="PANTHER" id="PTHR33254:SF4">
    <property type="entry name" value="4-HYDROXY-4-METHYL-2-OXOGLUTARATE ALDOLASE 3-RELATED"/>
    <property type="match status" value="1"/>
</dbReference>
<dbReference type="SUPFAM" id="SSF89562">
    <property type="entry name" value="RraA-like"/>
    <property type="match status" value="1"/>
</dbReference>
<protein>
    <recommendedName>
        <fullName evidence="2">Putative 4-hydroxy-4-methyl-2-oxoglutarate aldolase</fullName>
    </recommendedName>
    <alternativeName>
        <fullName evidence="3">Regulator of ribonuclease activity homolog</fullName>
    </alternativeName>
    <alternativeName>
        <fullName evidence="4">RraA-like protein</fullName>
    </alternativeName>
</protein>
<reference evidence="6 7" key="1">
    <citation type="submission" date="2018-05" db="EMBL/GenBank/DDBJ databases">
        <title>Acuticoccus sediminis sp. nov., isolated from deep-sea sediment of Indian Ocean.</title>
        <authorList>
            <person name="Liu X."/>
            <person name="Lai Q."/>
            <person name="Du Y."/>
            <person name="Sun F."/>
            <person name="Zhang X."/>
            <person name="Wang S."/>
            <person name="Shao Z."/>
        </authorList>
    </citation>
    <scope>NUCLEOTIDE SEQUENCE [LARGE SCALE GENOMIC DNA]</scope>
    <source>
        <strain evidence="6 7">PTG4-2</strain>
    </source>
</reference>
<dbReference type="AlphaFoldDB" id="A0A8B2P210"/>
<dbReference type="Gene3D" id="3.50.30.40">
    <property type="entry name" value="Ribonuclease E inhibitor RraA/RraA-like"/>
    <property type="match status" value="1"/>
</dbReference>
<evidence type="ECO:0000256" key="4">
    <source>
        <dbReference type="ARBA" id="ARBA00030169"/>
    </source>
</evidence>
<dbReference type="GO" id="GO:0046872">
    <property type="term" value="F:metal ion binding"/>
    <property type="evidence" value="ECO:0007669"/>
    <property type="project" value="UniProtKB-KW"/>
</dbReference>
<evidence type="ECO:0000256" key="5">
    <source>
        <dbReference type="PIRSR" id="PIRSR605493-1"/>
    </source>
</evidence>
<dbReference type="Pfam" id="PF03737">
    <property type="entry name" value="RraA-like"/>
    <property type="match status" value="1"/>
</dbReference>
<evidence type="ECO:0000256" key="1">
    <source>
        <dbReference type="ARBA" id="ARBA00001968"/>
    </source>
</evidence>
<feature type="binding site" evidence="5">
    <location>
        <begin position="103"/>
        <end position="106"/>
    </location>
    <ligand>
        <name>substrate</name>
    </ligand>
</feature>
<dbReference type="EMBL" id="QHHQ01000001">
    <property type="protein sequence ID" value="RAI04176.1"/>
    <property type="molecule type" value="Genomic_DNA"/>
</dbReference>
<organism evidence="6 7">
    <name type="scientific">Acuticoccus sediminis</name>
    <dbReference type="NCBI Taxonomy" id="2184697"/>
    <lineage>
        <taxon>Bacteria</taxon>
        <taxon>Pseudomonadati</taxon>
        <taxon>Pseudomonadota</taxon>
        <taxon>Alphaproteobacteria</taxon>
        <taxon>Hyphomicrobiales</taxon>
        <taxon>Amorphaceae</taxon>
        <taxon>Acuticoccus</taxon>
    </lineage>
</organism>
<comment type="caution">
    <text evidence="6">The sequence shown here is derived from an EMBL/GenBank/DDBJ whole genome shotgun (WGS) entry which is preliminary data.</text>
</comment>
<dbReference type="RefSeq" id="WP_111343434.1">
    <property type="nucleotide sequence ID" value="NZ_QHHQ01000001.1"/>
</dbReference>
<feature type="binding site" evidence="5">
    <location>
        <position position="125"/>
    </location>
    <ligand>
        <name>substrate</name>
    </ligand>
</feature>
<evidence type="ECO:0000313" key="6">
    <source>
        <dbReference type="EMBL" id="RAI04176.1"/>
    </source>
</evidence>
<sequence length="231" mass="23552">MIEAPPTLTIKSTLRRPTAAQIAAFQGVPTGYVVDALYGGGALSAAIQPCGGRDLDRAAAGPALTADAGAADVLATFAALRFLEPGDIIVTAFAGHTGCAAAGDRLVGMMKNCGAAGFVTDGPVRDYPGVMAVGLPVWCAGITPASPHSSGPGTVGFPVQIGGHQIATGDMIVADQDGVVVVPFERIDEVIVELDRVKAAETAQDARVAAGLRIPAWVEELLESDRTAYKD</sequence>
<dbReference type="Proteomes" id="UP000249590">
    <property type="component" value="Unassembled WGS sequence"/>
</dbReference>
<accession>A0A8B2P210</accession>
<keyword evidence="5" id="KW-0460">Magnesium</keyword>
<gene>
    <name evidence="6" type="ORF">DLJ53_06935</name>
</gene>
<dbReference type="OrthoDB" id="8912551at2"/>
<comment type="cofactor">
    <cofactor evidence="5">
        <name>Mg(2+)</name>
        <dbReference type="ChEBI" id="CHEBI:18420"/>
    </cofactor>
</comment>
<keyword evidence="7" id="KW-1185">Reference proteome</keyword>
<evidence type="ECO:0000256" key="3">
    <source>
        <dbReference type="ARBA" id="ARBA00029596"/>
    </source>
</evidence>
<comment type="cofactor">
    <cofactor evidence="1">
        <name>a divalent metal cation</name>
        <dbReference type="ChEBI" id="CHEBI:60240"/>
    </cofactor>
</comment>
<dbReference type="CDD" id="cd16841">
    <property type="entry name" value="RraA_family"/>
    <property type="match status" value="1"/>
</dbReference>